<organism evidence="7 8">
    <name type="scientific">Cricetulus griseus</name>
    <name type="common">Chinese hamster</name>
    <name type="synonym">Cricetulus barabensis griseus</name>
    <dbReference type="NCBI Taxonomy" id="10029"/>
    <lineage>
        <taxon>Eukaryota</taxon>
        <taxon>Metazoa</taxon>
        <taxon>Chordata</taxon>
        <taxon>Craniata</taxon>
        <taxon>Vertebrata</taxon>
        <taxon>Euteleostomi</taxon>
        <taxon>Mammalia</taxon>
        <taxon>Eutheria</taxon>
        <taxon>Euarchontoglires</taxon>
        <taxon>Glires</taxon>
        <taxon>Rodentia</taxon>
        <taxon>Myomorpha</taxon>
        <taxon>Muroidea</taxon>
        <taxon>Cricetidae</taxon>
        <taxon>Cricetinae</taxon>
        <taxon>Cricetulus</taxon>
    </lineage>
</organism>
<evidence type="ECO:0000256" key="5">
    <source>
        <dbReference type="SAM" id="MobiDB-lite"/>
    </source>
</evidence>
<dbReference type="SMART" id="SM00294">
    <property type="entry name" value="4.1m"/>
    <property type="match status" value="1"/>
</dbReference>
<feature type="region of interest" description="Disordered" evidence="5">
    <location>
        <begin position="1"/>
        <end position="56"/>
    </location>
</feature>
<evidence type="ECO:0000313" key="8">
    <source>
        <dbReference type="Proteomes" id="UP000001075"/>
    </source>
</evidence>
<evidence type="ECO:0000256" key="1">
    <source>
        <dbReference type="ARBA" id="ARBA00004167"/>
    </source>
</evidence>
<dbReference type="AlphaFoldDB" id="G3I6G9"/>
<feature type="compositionally biased region" description="Basic and acidic residues" evidence="5">
    <location>
        <begin position="1"/>
        <end position="10"/>
    </location>
</feature>
<dbReference type="GO" id="GO:0016020">
    <property type="term" value="C:membrane"/>
    <property type="evidence" value="ECO:0007669"/>
    <property type="project" value="UniProtKB-SubCell"/>
</dbReference>
<dbReference type="EMBL" id="JH001367">
    <property type="protein sequence ID" value="EGW10702.1"/>
    <property type="molecule type" value="Genomic_DNA"/>
</dbReference>
<keyword evidence="2" id="KW-0812">Transmembrane</keyword>
<comment type="subcellular location">
    <subcellularLocation>
        <location evidence="1">Membrane</location>
        <topology evidence="1">Single-pass membrane protein</topology>
    </subcellularLocation>
</comment>
<evidence type="ECO:0000259" key="6">
    <source>
        <dbReference type="SMART" id="SM00294"/>
    </source>
</evidence>
<protein>
    <submittedName>
        <fullName evidence="7">Neurexin-2-alpha</fullName>
    </submittedName>
</protein>
<evidence type="ECO:0000256" key="2">
    <source>
        <dbReference type="ARBA" id="ARBA00022692"/>
    </source>
</evidence>
<dbReference type="InParanoid" id="G3I6G9"/>
<dbReference type="Proteomes" id="UP000001075">
    <property type="component" value="Unassembled WGS sequence"/>
</dbReference>
<evidence type="ECO:0000256" key="4">
    <source>
        <dbReference type="ARBA" id="ARBA00023136"/>
    </source>
</evidence>
<proteinExistence type="predicted"/>
<keyword evidence="3" id="KW-1133">Transmembrane helix</keyword>
<feature type="domain" description="Neurexin/syndecan/glycophorin C" evidence="6">
    <location>
        <begin position="1"/>
        <end position="19"/>
    </location>
</feature>
<sequence>MYKYRNRDEGSYQVDQSRNYISNSAQSNGAVVKEKAPAAPKTPSKAKKNKDKEYYV</sequence>
<name>G3I6G9_CRIGR</name>
<keyword evidence="4" id="KW-0472">Membrane</keyword>
<reference evidence="8" key="1">
    <citation type="journal article" date="2011" name="Nat. Biotechnol.">
        <title>The genomic sequence of the Chinese hamster ovary (CHO)-K1 cell line.</title>
        <authorList>
            <person name="Xu X."/>
            <person name="Nagarajan H."/>
            <person name="Lewis N.E."/>
            <person name="Pan S."/>
            <person name="Cai Z."/>
            <person name="Liu X."/>
            <person name="Chen W."/>
            <person name="Xie M."/>
            <person name="Wang W."/>
            <person name="Hammond S."/>
            <person name="Andersen M.R."/>
            <person name="Neff N."/>
            <person name="Passarelli B."/>
            <person name="Koh W."/>
            <person name="Fan H.C."/>
            <person name="Wang J."/>
            <person name="Gui Y."/>
            <person name="Lee K.H."/>
            <person name="Betenbaugh M.J."/>
            <person name="Quake S.R."/>
            <person name="Famili I."/>
            <person name="Palsson B.O."/>
            <person name="Wang J."/>
        </authorList>
    </citation>
    <scope>NUCLEOTIDE SEQUENCE [LARGE SCALE GENOMIC DNA]</scope>
    <source>
        <strain evidence="8">CHO K1 cell line</strain>
    </source>
</reference>
<evidence type="ECO:0000313" key="7">
    <source>
        <dbReference type="EMBL" id="EGW10702.1"/>
    </source>
</evidence>
<accession>G3I6G9</accession>
<dbReference type="eggNOG" id="KOG3514">
    <property type="taxonomic scope" value="Eukaryota"/>
</dbReference>
<gene>
    <name evidence="7" type="ORF">I79_019078</name>
</gene>
<dbReference type="STRING" id="10029.G3I6G9"/>
<dbReference type="PaxDb" id="10029-XP_007649494.1"/>
<feature type="compositionally biased region" description="Polar residues" evidence="5">
    <location>
        <begin position="13"/>
        <end position="29"/>
    </location>
</feature>
<evidence type="ECO:0000256" key="3">
    <source>
        <dbReference type="ARBA" id="ARBA00022989"/>
    </source>
</evidence>
<dbReference type="InterPro" id="IPR003585">
    <property type="entry name" value="Neurexin-like"/>
</dbReference>